<protein>
    <recommendedName>
        <fullName evidence="3">CoA-transferase</fullName>
    </recommendedName>
</protein>
<evidence type="ECO:0000313" key="1">
    <source>
        <dbReference type="EMBL" id="GAD86343.1"/>
    </source>
</evidence>
<organism evidence="1 2">
    <name type="scientific">Nocardia asteroides NBRC 15531</name>
    <dbReference type="NCBI Taxonomy" id="1110697"/>
    <lineage>
        <taxon>Bacteria</taxon>
        <taxon>Bacillati</taxon>
        <taxon>Actinomycetota</taxon>
        <taxon>Actinomycetes</taxon>
        <taxon>Mycobacteriales</taxon>
        <taxon>Nocardiaceae</taxon>
        <taxon>Nocardia</taxon>
    </lineage>
</organism>
<gene>
    <name evidence="1" type="ORF">NCAST_32_08300</name>
</gene>
<name>U5EJ22_NOCAS</name>
<reference evidence="1 2" key="1">
    <citation type="journal article" date="2014" name="BMC Genomics">
        <title>Genome based analysis of type-I polyketide synthase and nonribosomal peptide synthetase gene clusters in seven strains of five representative Nocardia species.</title>
        <authorList>
            <person name="Komaki H."/>
            <person name="Ichikawa N."/>
            <person name="Hosoyama A."/>
            <person name="Takahashi-Nakaguchi A."/>
            <person name="Matsuzawa T."/>
            <person name="Suzuki K."/>
            <person name="Fujita N."/>
            <person name="Gonoi T."/>
        </authorList>
    </citation>
    <scope>NUCLEOTIDE SEQUENCE [LARGE SCALE GENOMIC DNA]</scope>
    <source>
        <strain evidence="1 2">NBRC 15531</strain>
    </source>
</reference>
<dbReference type="GO" id="GO:0003824">
    <property type="term" value="F:catalytic activity"/>
    <property type="evidence" value="ECO:0007669"/>
    <property type="project" value="InterPro"/>
</dbReference>
<comment type="caution">
    <text evidence="1">The sequence shown here is derived from an EMBL/GenBank/DDBJ whole genome shotgun (WGS) entry which is preliminary data.</text>
</comment>
<dbReference type="Pfam" id="PF02515">
    <property type="entry name" value="CoA_transf_3"/>
    <property type="match status" value="1"/>
</dbReference>
<evidence type="ECO:0008006" key="3">
    <source>
        <dbReference type="Google" id="ProtNLM"/>
    </source>
</evidence>
<dbReference type="InterPro" id="IPR023606">
    <property type="entry name" value="CoA-Trfase_III_dom_1_sf"/>
</dbReference>
<dbReference type="eggNOG" id="COG1804">
    <property type="taxonomic scope" value="Bacteria"/>
</dbReference>
<dbReference type="SUPFAM" id="SSF89796">
    <property type="entry name" value="CoA-transferase family III (CaiB/BaiF)"/>
    <property type="match status" value="2"/>
</dbReference>
<dbReference type="InterPro" id="IPR003673">
    <property type="entry name" value="CoA-Trfase_fam_III"/>
</dbReference>
<dbReference type="Gene3D" id="3.40.50.10540">
    <property type="entry name" value="Crotonobetainyl-coa:carnitine coa-transferase, domain 1"/>
    <property type="match status" value="1"/>
</dbReference>
<dbReference type="PANTHER" id="PTHR48228">
    <property type="entry name" value="SUCCINYL-COA--D-CITRAMALATE COA-TRANSFERASE"/>
    <property type="match status" value="1"/>
</dbReference>
<dbReference type="InterPro" id="IPR050509">
    <property type="entry name" value="CoA-transferase_III"/>
</dbReference>
<dbReference type="PANTHER" id="PTHR48228:SF4">
    <property type="entry name" value="BLR3030 PROTEIN"/>
    <property type="match status" value="1"/>
</dbReference>
<dbReference type="GeneID" id="91517313"/>
<evidence type="ECO:0000313" key="2">
    <source>
        <dbReference type="Proteomes" id="UP000017048"/>
    </source>
</evidence>
<dbReference type="AlphaFoldDB" id="U5EJ22"/>
<accession>U5EJ22</accession>
<dbReference type="EMBL" id="BAFO02000032">
    <property type="protein sequence ID" value="GAD86343.1"/>
    <property type="molecule type" value="Genomic_DNA"/>
</dbReference>
<proteinExistence type="predicted"/>
<sequence length="488" mass="50642">MTTAQQLVHAYETGLGLTPSVLDDGPDPGAGLAATLPVWALAAGSVAAVTGAANRYRAALGLPALPERLDPARIVAAFGSERLFRRDGAAPAIFAELSGFFRSSDGWVRTHANYPHHRARLLIAAGLPTDADAARLTARFAAMTATEIEEAAAATDAIAVRVRTESEWAGSAMGRAAAGGPLVTVEIDNETPRESRAAAATDAVRAHTEVEGTGSAMRRAAAGPPVTVEAAPPNSVVTPHDATSERPLAGIRVLDLTRVLAGPVATRTLALLGADVLRVDPPQLPEIDWQFLDTCQGKRSTLLDLRTDSEVFADLLATADVLVTGYRPGALAAIGLDTAAHPGLIHARVSAWGESGPWGGRRGFDSIVQAASGISLLEGTPDRPGALPAQALDHGSGYLLAAGVLDALRARTTDGRARTVRVALARTASWLLATGDRTPDHPPATQPDPATALDHAGVVTAAPAFADYADYRWPAPEYGAARPAWARP</sequence>
<dbReference type="STRING" id="1824.SAMN05444423_102278"/>
<keyword evidence="2" id="KW-1185">Reference proteome</keyword>
<dbReference type="RefSeq" id="WP_019046886.1">
    <property type="nucleotide sequence ID" value="NZ_BAFO02000032.1"/>
</dbReference>
<dbReference type="Proteomes" id="UP000017048">
    <property type="component" value="Unassembled WGS sequence"/>
</dbReference>